<dbReference type="AlphaFoldDB" id="A0AAE0NU58"/>
<dbReference type="Pfam" id="PF14479">
    <property type="entry name" value="HeLo"/>
    <property type="match status" value="1"/>
</dbReference>
<dbReference type="Gene3D" id="1.10.510.10">
    <property type="entry name" value="Transferase(Phosphotransferase) domain 1"/>
    <property type="match status" value="1"/>
</dbReference>
<dbReference type="PANTHER" id="PTHR37542">
    <property type="entry name" value="HELO DOMAIN-CONTAINING PROTEIN-RELATED"/>
    <property type="match status" value="1"/>
</dbReference>
<protein>
    <recommendedName>
        <fullName evidence="1">Protein kinase domain-containing protein</fullName>
    </recommendedName>
</protein>
<dbReference type="InterPro" id="IPR038305">
    <property type="entry name" value="HeLo_sf"/>
</dbReference>
<reference evidence="2" key="1">
    <citation type="journal article" date="2023" name="Mol. Phylogenet. Evol.">
        <title>Genome-scale phylogeny and comparative genomics of the fungal order Sordariales.</title>
        <authorList>
            <person name="Hensen N."/>
            <person name="Bonometti L."/>
            <person name="Westerberg I."/>
            <person name="Brannstrom I.O."/>
            <person name="Guillou S."/>
            <person name="Cros-Aarteil S."/>
            <person name="Calhoun S."/>
            <person name="Haridas S."/>
            <person name="Kuo A."/>
            <person name="Mondo S."/>
            <person name="Pangilinan J."/>
            <person name="Riley R."/>
            <person name="LaButti K."/>
            <person name="Andreopoulos B."/>
            <person name="Lipzen A."/>
            <person name="Chen C."/>
            <person name="Yan M."/>
            <person name="Daum C."/>
            <person name="Ng V."/>
            <person name="Clum A."/>
            <person name="Steindorff A."/>
            <person name="Ohm R.A."/>
            <person name="Martin F."/>
            <person name="Silar P."/>
            <person name="Natvig D.O."/>
            <person name="Lalanne C."/>
            <person name="Gautier V."/>
            <person name="Ament-Velasquez S.L."/>
            <person name="Kruys A."/>
            <person name="Hutchinson M.I."/>
            <person name="Powell A.J."/>
            <person name="Barry K."/>
            <person name="Miller A.N."/>
            <person name="Grigoriev I.V."/>
            <person name="Debuchy R."/>
            <person name="Gladieux P."/>
            <person name="Hiltunen Thoren M."/>
            <person name="Johannesson H."/>
        </authorList>
    </citation>
    <scope>NUCLEOTIDE SEQUENCE</scope>
    <source>
        <strain evidence="2">CBS 232.78</strain>
    </source>
</reference>
<dbReference type="Gene3D" id="1.20.120.1020">
    <property type="entry name" value="Prion-inhibition and propagation, HeLo domain"/>
    <property type="match status" value="1"/>
</dbReference>
<dbReference type="PROSITE" id="PS50011">
    <property type="entry name" value="PROTEIN_KINASE_DOM"/>
    <property type="match status" value="1"/>
</dbReference>
<dbReference type="InterPro" id="IPR011009">
    <property type="entry name" value="Kinase-like_dom_sf"/>
</dbReference>
<evidence type="ECO:0000313" key="3">
    <source>
        <dbReference type="Proteomes" id="UP001285441"/>
    </source>
</evidence>
<gene>
    <name evidence="2" type="ORF">B0H63DRAFT_470807</name>
</gene>
<proteinExistence type="predicted"/>
<comment type="caution">
    <text evidence="2">The sequence shown here is derived from an EMBL/GenBank/DDBJ whole genome shotgun (WGS) entry which is preliminary data.</text>
</comment>
<dbReference type="Proteomes" id="UP001285441">
    <property type="component" value="Unassembled WGS sequence"/>
</dbReference>
<feature type="domain" description="Protein kinase" evidence="1">
    <location>
        <begin position="230"/>
        <end position="575"/>
    </location>
</feature>
<dbReference type="SUPFAM" id="SSF56112">
    <property type="entry name" value="Protein kinase-like (PK-like)"/>
    <property type="match status" value="1"/>
</dbReference>
<dbReference type="GO" id="GO:0005524">
    <property type="term" value="F:ATP binding"/>
    <property type="evidence" value="ECO:0007669"/>
    <property type="project" value="InterPro"/>
</dbReference>
<sequence length="575" mass="64493">MAEEHLNTAFGAFGALDAVARRCMEGFAFFQRLTNAPESVDDFRIRLDLQQAKLAVWVQEWGIGSGGQHLKDRRFQAHEAAVSKHLDLIYRITNDLRSIDVNIPAPSRAPNSIPMDTLPRFHRLGLGNPFGLKSPTTNLLDPEAANSASSNSSLTTTESLKWAWHDEKSNERLHNLADLIRDLYDFLPPPYLDPAGIVVMGTSLASSDSKTLARVGKALDLDQEPLLAGLAQMKSIGYRTQASIRSAQLHASQLLPLRQGEKFLRFMATYEGSLVFVEQKHSTVSPKFQNQRAVLRARIENIVLRLQDSRIPAELRTLPCRGIVVDELVNDDSTITSTYSIVYRTESPRFFSLRQIFSQQGKSKQEIQQAKDRLSLGRRFLIAKALSRAVIYLHNADWLHKAIRSENILFFVETMADLASALPYLVGFEYSRPDALGEQTEHMTQKEEHKFYRHPKALAVPVADLNQPLGGGGTYSKVFDIYSFGVVLVELGLFISARGIVETYMGSKANPTSEEIRNLLLEKAIPKLRFLTGEIYANAARVCLDGHFDQFGRESQALHTAFYNNCVRQLDLCRA</sequence>
<name>A0AAE0NU58_9PEZI</name>
<dbReference type="GO" id="GO:0004672">
    <property type="term" value="F:protein kinase activity"/>
    <property type="evidence" value="ECO:0007669"/>
    <property type="project" value="InterPro"/>
</dbReference>
<evidence type="ECO:0000313" key="2">
    <source>
        <dbReference type="EMBL" id="KAK3387732.1"/>
    </source>
</evidence>
<reference evidence="2" key="2">
    <citation type="submission" date="2023-06" db="EMBL/GenBank/DDBJ databases">
        <authorList>
            <consortium name="Lawrence Berkeley National Laboratory"/>
            <person name="Haridas S."/>
            <person name="Hensen N."/>
            <person name="Bonometti L."/>
            <person name="Westerberg I."/>
            <person name="Brannstrom I.O."/>
            <person name="Guillou S."/>
            <person name="Cros-Aarteil S."/>
            <person name="Calhoun S."/>
            <person name="Kuo A."/>
            <person name="Mondo S."/>
            <person name="Pangilinan J."/>
            <person name="Riley R."/>
            <person name="LaButti K."/>
            <person name="Andreopoulos B."/>
            <person name="Lipzen A."/>
            <person name="Chen C."/>
            <person name="Yanf M."/>
            <person name="Daum C."/>
            <person name="Ng V."/>
            <person name="Clum A."/>
            <person name="Steindorff A."/>
            <person name="Ohm R."/>
            <person name="Martin F."/>
            <person name="Silar P."/>
            <person name="Natvig D."/>
            <person name="Lalanne C."/>
            <person name="Gautier V."/>
            <person name="Ament-velasquez S.L."/>
            <person name="Kruys A."/>
            <person name="Hutchinson M.I."/>
            <person name="Powell A.J."/>
            <person name="Barry K."/>
            <person name="Miller A.N."/>
            <person name="Grigoriev I.V."/>
            <person name="Debuchy R."/>
            <person name="Gladieux P."/>
            <person name="Thoren M.H."/>
            <person name="Johannesson H."/>
        </authorList>
    </citation>
    <scope>NUCLEOTIDE SEQUENCE</scope>
    <source>
        <strain evidence="2">CBS 232.78</strain>
    </source>
</reference>
<dbReference type="InterPro" id="IPR029498">
    <property type="entry name" value="HeLo_dom"/>
</dbReference>
<evidence type="ECO:0000259" key="1">
    <source>
        <dbReference type="PROSITE" id="PS50011"/>
    </source>
</evidence>
<organism evidence="2 3">
    <name type="scientific">Podospora didyma</name>
    <dbReference type="NCBI Taxonomy" id="330526"/>
    <lineage>
        <taxon>Eukaryota</taxon>
        <taxon>Fungi</taxon>
        <taxon>Dikarya</taxon>
        <taxon>Ascomycota</taxon>
        <taxon>Pezizomycotina</taxon>
        <taxon>Sordariomycetes</taxon>
        <taxon>Sordariomycetidae</taxon>
        <taxon>Sordariales</taxon>
        <taxon>Podosporaceae</taxon>
        <taxon>Podospora</taxon>
    </lineage>
</organism>
<accession>A0AAE0NU58</accession>
<dbReference type="InterPro" id="IPR000719">
    <property type="entry name" value="Prot_kinase_dom"/>
</dbReference>
<dbReference type="EMBL" id="JAULSW010000003">
    <property type="protein sequence ID" value="KAK3387732.1"/>
    <property type="molecule type" value="Genomic_DNA"/>
</dbReference>
<keyword evidence="3" id="KW-1185">Reference proteome</keyword>
<dbReference type="PANTHER" id="PTHR37542:SF3">
    <property type="entry name" value="PRION-INHIBITION AND PROPAGATION HELO DOMAIN-CONTAINING PROTEIN"/>
    <property type="match status" value="1"/>
</dbReference>